<evidence type="ECO:0000313" key="9">
    <source>
        <dbReference type="Proteomes" id="UP001152759"/>
    </source>
</evidence>
<dbReference type="EMBL" id="OU963866">
    <property type="protein sequence ID" value="CAH0772914.1"/>
    <property type="molecule type" value="Genomic_DNA"/>
</dbReference>
<keyword evidence="2" id="KW-0812">Transmembrane</keyword>
<dbReference type="AlphaFoldDB" id="A0A9P0CDV8"/>
<accession>A0A9P0CDV8</accession>
<protein>
    <recommendedName>
        <fullName evidence="7">Receptor ligand binding region domain-containing protein</fullName>
    </recommendedName>
</protein>
<gene>
    <name evidence="8" type="ORF">BEMITA_LOCUS9471</name>
</gene>
<dbReference type="InterPro" id="IPR050726">
    <property type="entry name" value="mGluR"/>
</dbReference>
<keyword evidence="4" id="KW-0472">Membrane</keyword>
<name>A0A9P0CDV8_BEMTA</name>
<dbReference type="InterPro" id="IPR001828">
    <property type="entry name" value="ANF_lig-bd_rcpt"/>
</dbReference>
<reference evidence="8" key="1">
    <citation type="submission" date="2021-12" db="EMBL/GenBank/DDBJ databases">
        <authorList>
            <person name="King R."/>
        </authorList>
    </citation>
    <scope>NUCLEOTIDE SEQUENCE</scope>
</reference>
<dbReference type="InterPro" id="IPR038550">
    <property type="entry name" value="GPCR_3_9-Cys_sf"/>
</dbReference>
<comment type="subcellular location">
    <subcellularLocation>
        <location evidence="1">Membrane</location>
    </subcellularLocation>
</comment>
<feature type="domain" description="Receptor ligand binding region" evidence="7">
    <location>
        <begin position="88"/>
        <end position="294"/>
    </location>
</feature>
<dbReference type="SUPFAM" id="SSF53822">
    <property type="entry name" value="Periplasmic binding protein-like I"/>
    <property type="match status" value="1"/>
</dbReference>
<keyword evidence="3" id="KW-1133">Transmembrane helix</keyword>
<evidence type="ECO:0000313" key="8">
    <source>
        <dbReference type="EMBL" id="CAH0772914.1"/>
    </source>
</evidence>
<dbReference type="InterPro" id="IPR028082">
    <property type="entry name" value="Peripla_BP_I"/>
</dbReference>
<dbReference type="Proteomes" id="UP001152759">
    <property type="component" value="Chromosome 5"/>
</dbReference>
<feature type="region of interest" description="Disordered" evidence="6">
    <location>
        <begin position="47"/>
        <end position="76"/>
    </location>
</feature>
<dbReference type="Gene3D" id="3.40.50.2300">
    <property type="match status" value="1"/>
</dbReference>
<keyword evidence="9" id="KW-1185">Reference proteome</keyword>
<keyword evidence="5" id="KW-0325">Glycoprotein</keyword>
<proteinExistence type="predicted"/>
<evidence type="ECO:0000256" key="2">
    <source>
        <dbReference type="ARBA" id="ARBA00022692"/>
    </source>
</evidence>
<evidence type="ECO:0000256" key="3">
    <source>
        <dbReference type="ARBA" id="ARBA00022989"/>
    </source>
</evidence>
<dbReference type="PANTHER" id="PTHR24060">
    <property type="entry name" value="METABOTROPIC GLUTAMATE RECEPTOR"/>
    <property type="match status" value="1"/>
</dbReference>
<dbReference type="Gene3D" id="2.10.50.30">
    <property type="entry name" value="GPCR, family 3, nine cysteines domain"/>
    <property type="match status" value="1"/>
</dbReference>
<evidence type="ECO:0000256" key="6">
    <source>
        <dbReference type="SAM" id="MobiDB-lite"/>
    </source>
</evidence>
<evidence type="ECO:0000256" key="1">
    <source>
        <dbReference type="ARBA" id="ARBA00004370"/>
    </source>
</evidence>
<dbReference type="Pfam" id="PF01094">
    <property type="entry name" value="ANF_receptor"/>
    <property type="match status" value="1"/>
</dbReference>
<evidence type="ECO:0000256" key="5">
    <source>
        <dbReference type="ARBA" id="ARBA00023180"/>
    </source>
</evidence>
<sequence>MVGKEHRSTEKLAETVVMRDLIHVELRVSRKRAVQIPPNECEIKTSTVRRNNHSKRNKNERFPLSPPSGSGEIRGCPSSRSNLHLAEGKQRVIIFGSDQEVAGVMKAVRRLNVTGWFSWVGSDGWSARALVSNGNEKEVEGTLSVQPQANPVKGFEEYFLNLTVENNKRNPWFVEFWEAHFTCRYPNSSLTPYNGNYTRTCTMTEKLTAATTAFEKQLQFVSDAVMAFAHAFKDMHRDLCHNETGLCEAMNPSAGPELLKYLRNVSFIGLSGDHFRFDSNGDGPARYNIIHYKRTSDTVYEWVKVGEYIDGELDLNMSEIRFSNGQSGVPESVCSLPCELGEAKKYVERESCCWHCFNCSQYQVTGLGCAVLFDESNDLPFKPTEEDRLSGCQRLIDPLPCLKWGCIDRR</sequence>
<evidence type="ECO:0000259" key="7">
    <source>
        <dbReference type="Pfam" id="PF01094"/>
    </source>
</evidence>
<evidence type="ECO:0000256" key="4">
    <source>
        <dbReference type="ARBA" id="ARBA00023136"/>
    </source>
</evidence>
<organism evidence="8 9">
    <name type="scientific">Bemisia tabaci</name>
    <name type="common">Sweetpotato whitefly</name>
    <name type="synonym">Aleurodes tabaci</name>
    <dbReference type="NCBI Taxonomy" id="7038"/>
    <lineage>
        <taxon>Eukaryota</taxon>
        <taxon>Metazoa</taxon>
        <taxon>Ecdysozoa</taxon>
        <taxon>Arthropoda</taxon>
        <taxon>Hexapoda</taxon>
        <taxon>Insecta</taxon>
        <taxon>Pterygota</taxon>
        <taxon>Neoptera</taxon>
        <taxon>Paraneoptera</taxon>
        <taxon>Hemiptera</taxon>
        <taxon>Sternorrhyncha</taxon>
        <taxon>Aleyrodoidea</taxon>
        <taxon>Aleyrodidae</taxon>
        <taxon>Aleyrodinae</taxon>
        <taxon>Bemisia</taxon>
    </lineage>
</organism>
<dbReference type="GO" id="GO:0016020">
    <property type="term" value="C:membrane"/>
    <property type="evidence" value="ECO:0007669"/>
    <property type="project" value="UniProtKB-SubCell"/>
</dbReference>